<proteinExistence type="predicted"/>
<comment type="caution">
    <text evidence="1">The sequence shown here is derived from an EMBL/GenBank/DDBJ whole genome shotgun (WGS) entry which is preliminary data.</text>
</comment>
<organism evidence="1 2">
    <name type="scientific">Acinetobacter modestus</name>
    <dbReference type="NCBI Taxonomy" id="1776740"/>
    <lineage>
        <taxon>Bacteria</taxon>
        <taxon>Pseudomonadati</taxon>
        <taxon>Pseudomonadota</taxon>
        <taxon>Gammaproteobacteria</taxon>
        <taxon>Moraxellales</taxon>
        <taxon>Moraxellaceae</taxon>
        <taxon>Acinetobacter</taxon>
    </lineage>
</organism>
<accession>A0ABP2TZP7</accession>
<dbReference type="Proteomes" id="UP000013190">
    <property type="component" value="Unassembled WGS sequence"/>
</dbReference>
<dbReference type="RefSeq" id="WP_004660580.1">
    <property type="nucleotide sequence ID" value="NZ_BMDV01000010.1"/>
</dbReference>
<reference evidence="2" key="1">
    <citation type="submission" date="2013-02" db="EMBL/GenBank/DDBJ databases">
        <title>The Genome Sequence of Acinetobacter sp. NIPH 236.</title>
        <authorList>
            <consortium name="The Broad Institute Genome Sequencing Platform"/>
            <consortium name="The Broad Institute Genome Sequencing Center for Infectious Disease"/>
            <person name="Cerqueira G."/>
            <person name="Feldgarden M."/>
            <person name="Courvalin P."/>
            <person name="Perichon B."/>
            <person name="Grillot-Courvalin C."/>
            <person name="Clermont D."/>
            <person name="Rocha E."/>
            <person name="Yoon E.-J."/>
            <person name="Nemec A."/>
            <person name="Walker B."/>
            <person name="Young S.K."/>
            <person name="Zeng Q."/>
            <person name="Gargeya S."/>
            <person name="Fitzgerald M."/>
            <person name="Haas B."/>
            <person name="Abouelleil A."/>
            <person name="Alvarado L."/>
            <person name="Arachchi H.M."/>
            <person name="Berlin A.M."/>
            <person name="Chapman S.B."/>
            <person name="Dewar J."/>
            <person name="Goldberg J."/>
            <person name="Griggs A."/>
            <person name="Gujja S."/>
            <person name="Hansen M."/>
            <person name="Howarth C."/>
            <person name="Imamovic A."/>
            <person name="Larimer J."/>
            <person name="McCowan C."/>
            <person name="Murphy C."/>
            <person name="Neiman D."/>
            <person name="Pearson M."/>
            <person name="Priest M."/>
            <person name="Roberts A."/>
            <person name="Saif S."/>
            <person name="Shea T."/>
            <person name="Sisk P."/>
            <person name="Sykes S."/>
            <person name="Wortman J."/>
            <person name="Nusbaum C."/>
            <person name="Birren B."/>
        </authorList>
    </citation>
    <scope>NUCLEOTIDE SEQUENCE [LARGE SCALE GENOMIC DNA]</scope>
    <source>
        <strain evidence="2">NIPH 236</strain>
    </source>
</reference>
<evidence type="ECO:0000313" key="2">
    <source>
        <dbReference type="Proteomes" id="UP000013190"/>
    </source>
</evidence>
<evidence type="ECO:0000313" key="1">
    <source>
        <dbReference type="EMBL" id="ENU27709.1"/>
    </source>
</evidence>
<reference evidence="1 2" key="2">
    <citation type="journal article" date="2016" name="Int. J. Syst. Evol. Microbiol.">
        <title>Taxonomy of haemolytic and/or proteolytic strains of the genus Acinetobacter with the proposal of Acinetobacter courvalinii sp. nov. (genomic species 14 sensu Bouvet &amp; Jeanjean), Acinetobacter dispersus sp. nov. (genomic species 17), Acinetobacter modestus sp. nov., Acinetobacter proteolyticus sp. nov. and Acinetobacter vivianii sp. nov.</title>
        <authorList>
            <person name="Nemec A."/>
            <person name="Radolfova-Krizova L."/>
            <person name="Maixnerova M."/>
            <person name="Vrestiakova E."/>
            <person name="Jezek P."/>
            <person name="Sedo O."/>
        </authorList>
    </citation>
    <scope>NUCLEOTIDE SEQUENCE [LARGE SCALE GENOMIC DNA]</scope>
    <source>
        <strain evidence="1 2">NIPH 236</strain>
    </source>
</reference>
<sequence>MVVDGQAERWKIFLLQLEMNYSTSLINERSYSFFVHPVPNNEKVHSLLLKFGLENSISDILFIVHNIIFTRYAIYIWKDERKVIIDYNDLYSMEIINSILYLNEIDVSNGRQLLVFEGLGDSLVDIMRLRKATKETSAEELDDRANYVEKILLLFKKSILTTLETNLKNKKDQEQKHTGNNLFGFLSKQSNDAEKSLLEKANRHKNSIFKESKRLSIKPFIQSCFIKDIKEEFNLDESQVLLCYDDSFFKSSHISLLVTKENLYLRKDVSTLDAVKIPLDLIQDIECNGLLVKKICITTKNGDKFQQEFDNAEKSELYELPEYLKKILL</sequence>
<dbReference type="GeneID" id="92834532"/>
<keyword evidence="2" id="KW-1185">Reference proteome</keyword>
<gene>
    <name evidence="1" type="ORF">F992_01115</name>
</gene>
<protein>
    <submittedName>
        <fullName evidence="1">Uncharacterized protein</fullName>
    </submittedName>
</protein>
<dbReference type="EMBL" id="APOJ01000019">
    <property type="protein sequence ID" value="ENU27709.1"/>
    <property type="molecule type" value="Genomic_DNA"/>
</dbReference>
<name>A0ABP2TZP7_9GAMM</name>